<dbReference type="AlphaFoldDB" id="A0A391NL09"/>
<dbReference type="Proteomes" id="UP000265618">
    <property type="component" value="Unassembled WGS sequence"/>
</dbReference>
<reference evidence="1 2" key="1">
    <citation type="journal article" date="2018" name="PLoS ONE">
        <title>The draft genome of Kipferlia bialata reveals reductive genome evolution in fornicate parasites.</title>
        <authorList>
            <person name="Tanifuji G."/>
            <person name="Takabayashi S."/>
            <person name="Kume K."/>
            <person name="Takagi M."/>
            <person name="Nakayama T."/>
            <person name="Kamikawa R."/>
            <person name="Inagaki Y."/>
            <person name="Hashimoto T."/>
        </authorList>
    </citation>
    <scope>NUCLEOTIDE SEQUENCE [LARGE SCALE GENOMIC DNA]</scope>
    <source>
        <strain evidence="1">NY0173</strain>
    </source>
</reference>
<dbReference type="EMBL" id="BDIP01001177">
    <property type="protein sequence ID" value="GCA62684.1"/>
    <property type="molecule type" value="Genomic_DNA"/>
</dbReference>
<comment type="caution">
    <text evidence="1">The sequence shown here is derived from an EMBL/GenBank/DDBJ whole genome shotgun (WGS) entry which is preliminary data.</text>
</comment>
<organism evidence="1 2">
    <name type="scientific">Kipferlia bialata</name>
    <dbReference type="NCBI Taxonomy" id="797122"/>
    <lineage>
        <taxon>Eukaryota</taxon>
        <taxon>Metamonada</taxon>
        <taxon>Carpediemonas-like organisms</taxon>
        <taxon>Kipferlia</taxon>
    </lineage>
</organism>
<evidence type="ECO:0000313" key="1">
    <source>
        <dbReference type="EMBL" id="GCA62684.1"/>
    </source>
</evidence>
<sequence length="95" mass="11594">MLSRCKDGMSSAKIGREKRLFIRKWFYCYSLPEFCRLPLRHIAKLCGLSPSMAYDECEYAANDEIISAKTAEIMLEDETERWRQWRQRRRRRRRE</sequence>
<proteinExistence type="predicted"/>
<evidence type="ECO:0000313" key="2">
    <source>
        <dbReference type="Proteomes" id="UP000265618"/>
    </source>
</evidence>
<name>A0A391NL09_9EUKA</name>
<protein>
    <submittedName>
        <fullName evidence="1">Uncharacterized protein</fullName>
    </submittedName>
</protein>
<accession>A0A391NL09</accession>
<keyword evidence="2" id="KW-1185">Reference proteome</keyword>
<gene>
    <name evidence="1" type="ORF">KIPB_005155</name>
</gene>